<accession>A0A835RP85</accession>
<feature type="domain" description="SRR1-like" evidence="2">
    <location>
        <begin position="39"/>
        <end position="213"/>
    </location>
</feature>
<dbReference type="PANTHER" id="PTHR28626">
    <property type="entry name" value="SRR1-LIKE PROTEIN"/>
    <property type="match status" value="1"/>
</dbReference>
<evidence type="ECO:0000313" key="4">
    <source>
        <dbReference type="Proteomes" id="UP000636800"/>
    </source>
</evidence>
<evidence type="ECO:0000256" key="1">
    <source>
        <dbReference type="ARBA" id="ARBA00009856"/>
    </source>
</evidence>
<dbReference type="OrthoDB" id="527244at2759"/>
<dbReference type="InterPro" id="IPR040044">
    <property type="entry name" value="SRR1L"/>
</dbReference>
<sequence>MQSSIRRLEKSQFFRRFLCRMRSPLIQECLDKLLVSCSRIQIVAYGIGSIESYEVPRLQLALAILLMQELGVRVAGSIEVFDPILSSVECAVVAALGCTVVSVDEGGRREATVPTLFYMPHCELVLYDSLLEANWKPAMLKRLVVLGNSFGVYERCANERVGAGSVPLEVQGRHVLGSRRYVREVEMEDTEYFPKENDEEDFFEAFHDISWHFFDLQDDAKL</sequence>
<dbReference type="Pfam" id="PF07985">
    <property type="entry name" value="SRR1"/>
    <property type="match status" value="1"/>
</dbReference>
<evidence type="ECO:0000313" key="3">
    <source>
        <dbReference type="EMBL" id="KAG0495950.1"/>
    </source>
</evidence>
<dbReference type="EMBL" id="JADCNL010000001">
    <property type="protein sequence ID" value="KAG0495950.1"/>
    <property type="molecule type" value="Genomic_DNA"/>
</dbReference>
<proteinExistence type="inferred from homology"/>
<dbReference type="PANTHER" id="PTHR28626:SF3">
    <property type="entry name" value="SRR1-LIKE PROTEIN"/>
    <property type="match status" value="1"/>
</dbReference>
<dbReference type="Proteomes" id="UP000636800">
    <property type="component" value="Chromosome 1"/>
</dbReference>
<comment type="caution">
    <text evidence="3">The sequence shown here is derived from an EMBL/GenBank/DDBJ whole genome shotgun (WGS) entry which is preliminary data.</text>
</comment>
<organism evidence="3 4">
    <name type="scientific">Vanilla planifolia</name>
    <name type="common">Vanilla</name>
    <dbReference type="NCBI Taxonomy" id="51239"/>
    <lineage>
        <taxon>Eukaryota</taxon>
        <taxon>Viridiplantae</taxon>
        <taxon>Streptophyta</taxon>
        <taxon>Embryophyta</taxon>
        <taxon>Tracheophyta</taxon>
        <taxon>Spermatophyta</taxon>
        <taxon>Magnoliopsida</taxon>
        <taxon>Liliopsida</taxon>
        <taxon>Asparagales</taxon>
        <taxon>Orchidaceae</taxon>
        <taxon>Vanilloideae</taxon>
        <taxon>Vanilleae</taxon>
        <taxon>Vanilla</taxon>
    </lineage>
</organism>
<reference evidence="3 4" key="1">
    <citation type="journal article" date="2020" name="Nat. Food">
        <title>A phased Vanilla planifolia genome enables genetic improvement of flavour and production.</title>
        <authorList>
            <person name="Hasing T."/>
            <person name="Tang H."/>
            <person name="Brym M."/>
            <person name="Khazi F."/>
            <person name="Huang T."/>
            <person name="Chambers A.H."/>
        </authorList>
    </citation>
    <scope>NUCLEOTIDE SEQUENCE [LARGE SCALE GENOMIC DNA]</scope>
    <source>
        <tissue evidence="3">Leaf</tissue>
    </source>
</reference>
<name>A0A835RP85_VANPL</name>
<gene>
    <name evidence="3" type="ORF">HPP92_000641</name>
</gene>
<dbReference type="AlphaFoldDB" id="A0A835RP85"/>
<dbReference type="GO" id="GO:0005737">
    <property type="term" value="C:cytoplasm"/>
    <property type="evidence" value="ECO:0007669"/>
    <property type="project" value="TreeGrafter"/>
</dbReference>
<dbReference type="InterPro" id="IPR012942">
    <property type="entry name" value="SRR1-like"/>
</dbReference>
<protein>
    <recommendedName>
        <fullName evidence="2">SRR1-like domain-containing protein</fullName>
    </recommendedName>
</protein>
<evidence type="ECO:0000259" key="2">
    <source>
        <dbReference type="Pfam" id="PF07985"/>
    </source>
</evidence>
<comment type="similarity">
    <text evidence="1">Belongs to the SRR1 family.</text>
</comment>
<dbReference type="GO" id="GO:0005634">
    <property type="term" value="C:nucleus"/>
    <property type="evidence" value="ECO:0007669"/>
    <property type="project" value="TreeGrafter"/>
</dbReference>
<keyword evidence="4" id="KW-1185">Reference proteome</keyword>